<comment type="caution">
    <text evidence="3">The sequence shown here is derived from an EMBL/GenBank/DDBJ whole genome shotgun (WGS) entry which is preliminary data.</text>
</comment>
<keyword evidence="1" id="KW-0732">Signal</keyword>
<evidence type="ECO:0000259" key="2">
    <source>
        <dbReference type="Pfam" id="PF00144"/>
    </source>
</evidence>
<feature type="chain" id="PRO_5017325967" evidence="1">
    <location>
        <begin position="25"/>
        <end position="567"/>
    </location>
</feature>
<dbReference type="InterPro" id="IPR050491">
    <property type="entry name" value="AmpC-like"/>
</dbReference>
<proteinExistence type="predicted"/>
<organism evidence="3 4">
    <name type="scientific">Corallococcus llansteffanensis</name>
    <dbReference type="NCBI Taxonomy" id="2316731"/>
    <lineage>
        <taxon>Bacteria</taxon>
        <taxon>Pseudomonadati</taxon>
        <taxon>Myxococcota</taxon>
        <taxon>Myxococcia</taxon>
        <taxon>Myxococcales</taxon>
        <taxon>Cystobacterineae</taxon>
        <taxon>Myxococcaceae</taxon>
        <taxon>Corallococcus</taxon>
    </lineage>
</organism>
<dbReference type="PANTHER" id="PTHR46825">
    <property type="entry name" value="D-ALANYL-D-ALANINE-CARBOXYPEPTIDASE/ENDOPEPTIDASE AMPH"/>
    <property type="match status" value="1"/>
</dbReference>
<feature type="signal peptide" evidence="1">
    <location>
        <begin position="1"/>
        <end position="24"/>
    </location>
</feature>
<reference evidence="4" key="1">
    <citation type="submission" date="2018-09" db="EMBL/GenBank/DDBJ databases">
        <authorList>
            <person name="Livingstone P.G."/>
            <person name="Whitworth D.E."/>
        </authorList>
    </citation>
    <scope>NUCLEOTIDE SEQUENCE [LARGE SCALE GENOMIC DNA]</scope>
    <source>
        <strain evidence="4">CA051B</strain>
    </source>
</reference>
<dbReference type="PANTHER" id="PTHR46825:SF9">
    <property type="entry name" value="BETA-LACTAMASE-RELATED DOMAIN-CONTAINING PROTEIN"/>
    <property type="match status" value="1"/>
</dbReference>
<keyword evidence="3" id="KW-0378">Hydrolase</keyword>
<sequence length="567" mass="61573">MRSRSLVSSFLFLGLTFAPTPAAAGEDAVEGRHQQVDALFAPWSGKNAPGCAVGISRDGVLDYARGYGMSNLEYDVPITPQSIFHIASISKQFTAFSIGLLAQEGKLSLDDDVRKYLPEMPAYGKTITLAHLLHHTNGLREQGQLLNLAGWRGDDLYTEADILWALTRQRGVNFEPGTEVVYGNAAYTLLAVVVRRVSGKSLRAFADERIFKPLGMTDTHFRDDHTEVVPRRASAYSPREGGGWRISVPNIDHYGSTSLLTTVGDLLKWEQNLLDGRVGGQALVASLQTSGRLNDGTATGYGSGLRLTGHRGLRMVSHDGMDGGYRADALLFPDQRLAIVALCNGATIVPTDLTRKVAEMYLGAHMKNEIPPAVKLSKAELSALAGTYWSPQTDEVVRLEVKDGALRQVDVPTAFVPIGNGTFRPGETTHVWRFSAPAAGAPRGLSIQDFWPTTREFTRVTAPMPAAPALASFAGQYRSDELETTYTVRIADGKLAIRWSRRDEVVLDAVGGDRFVGSLGTVTFTRTAAGAIDGLTISNRRLRRLRAERLVAASVTPVRPVDAFTPH</sequence>
<dbReference type="RefSeq" id="WP_120643048.1">
    <property type="nucleotide sequence ID" value="NZ_RAWB01000071.1"/>
</dbReference>
<feature type="domain" description="Beta-lactamase-related" evidence="2">
    <location>
        <begin position="45"/>
        <end position="348"/>
    </location>
</feature>
<evidence type="ECO:0000313" key="3">
    <source>
        <dbReference type="EMBL" id="RKH62929.1"/>
    </source>
</evidence>
<dbReference type="AlphaFoldDB" id="A0A3A8Q2F3"/>
<dbReference type="GO" id="GO:0016787">
    <property type="term" value="F:hydrolase activity"/>
    <property type="evidence" value="ECO:0007669"/>
    <property type="project" value="UniProtKB-KW"/>
</dbReference>
<dbReference type="SUPFAM" id="SSF56601">
    <property type="entry name" value="beta-lactamase/transpeptidase-like"/>
    <property type="match status" value="1"/>
</dbReference>
<dbReference type="Gene3D" id="3.40.710.10">
    <property type="entry name" value="DD-peptidase/beta-lactamase superfamily"/>
    <property type="match status" value="1"/>
</dbReference>
<dbReference type="InterPro" id="IPR001466">
    <property type="entry name" value="Beta-lactam-related"/>
</dbReference>
<evidence type="ECO:0000313" key="4">
    <source>
        <dbReference type="Proteomes" id="UP000272888"/>
    </source>
</evidence>
<evidence type="ECO:0000256" key="1">
    <source>
        <dbReference type="SAM" id="SignalP"/>
    </source>
</evidence>
<dbReference type="Proteomes" id="UP000272888">
    <property type="component" value="Unassembled WGS sequence"/>
</dbReference>
<keyword evidence="4" id="KW-1185">Reference proteome</keyword>
<name>A0A3A8Q2F3_9BACT</name>
<accession>A0A3A8Q2F3</accession>
<gene>
    <name evidence="3" type="ORF">D7V93_09300</name>
</gene>
<dbReference type="EMBL" id="RAWB01000071">
    <property type="protein sequence ID" value="RKH62929.1"/>
    <property type="molecule type" value="Genomic_DNA"/>
</dbReference>
<protein>
    <submittedName>
        <fullName evidence="3">Class A beta-lactamase-related serine hydrolase</fullName>
    </submittedName>
</protein>
<dbReference type="Pfam" id="PF00144">
    <property type="entry name" value="Beta-lactamase"/>
    <property type="match status" value="1"/>
</dbReference>
<dbReference type="InterPro" id="IPR012338">
    <property type="entry name" value="Beta-lactam/transpept-like"/>
</dbReference>